<keyword evidence="4" id="KW-1185">Reference proteome</keyword>
<protein>
    <submittedName>
        <fullName evidence="3">Class I SAM-dependent methyltransferase</fullName>
        <ecNumber evidence="3">2.1.-.-</ecNumber>
    </submittedName>
</protein>
<dbReference type="EMBL" id="JAVRIA010000006">
    <property type="protein sequence ID" value="MDT0559249.1"/>
    <property type="molecule type" value="Genomic_DNA"/>
</dbReference>
<dbReference type="InterPro" id="IPR041698">
    <property type="entry name" value="Methyltransf_25"/>
</dbReference>
<dbReference type="EC" id="2.1.-.-" evidence="3"/>
<dbReference type="Proteomes" id="UP001259492">
    <property type="component" value="Unassembled WGS sequence"/>
</dbReference>
<evidence type="ECO:0000259" key="2">
    <source>
        <dbReference type="Pfam" id="PF13649"/>
    </source>
</evidence>
<evidence type="ECO:0000256" key="1">
    <source>
        <dbReference type="ARBA" id="ARBA00022679"/>
    </source>
</evidence>
<dbReference type="GO" id="GO:0008168">
    <property type="term" value="F:methyltransferase activity"/>
    <property type="evidence" value="ECO:0007669"/>
    <property type="project" value="UniProtKB-KW"/>
</dbReference>
<feature type="domain" description="Methyltransferase" evidence="2">
    <location>
        <begin position="46"/>
        <end position="136"/>
    </location>
</feature>
<comment type="caution">
    <text evidence="3">The sequence shown here is derived from an EMBL/GenBank/DDBJ whole genome shotgun (WGS) entry which is preliminary data.</text>
</comment>
<dbReference type="CDD" id="cd02440">
    <property type="entry name" value="AdoMet_MTases"/>
    <property type="match status" value="1"/>
</dbReference>
<proteinExistence type="predicted"/>
<evidence type="ECO:0000313" key="4">
    <source>
        <dbReference type="Proteomes" id="UP001259492"/>
    </source>
</evidence>
<dbReference type="GO" id="GO:0032259">
    <property type="term" value="P:methylation"/>
    <property type="evidence" value="ECO:0007669"/>
    <property type="project" value="UniProtKB-KW"/>
</dbReference>
<evidence type="ECO:0000313" key="3">
    <source>
        <dbReference type="EMBL" id="MDT0559249.1"/>
    </source>
</evidence>
<dbReference type="Gene3D" id="3.40.50.150">
    <property type="entry name" value="Vaccinia Virus protein VP39"/>
    <property type="match status" value="1"/>
</dbReference>
<keyword evidence="3" id="KW-0489">Methyltransferase</keyword>
<keyword evidence="1 3" id="KW-0808">Transferase</keyword>
<dbReference type="PANTHER" id="PTHR43861">
    <property type="entry name" value="TRANS-ACONITATE 2-METHYLTRANSFERASE-RELATED"/>
    <property type="match status" value="1"/>
</dbReference>
<accession>A0ABU2YM58</accession>
<gene>
    <name evidence="3" type="ORF">RM697_11345</name>
</gene>
<dbReference type="SUPFAM" id="SSF53335">
    <property type="entry name" value="S-adenosyl-L-methionine-dependent methyltransferases"/>
    <property type="match status" value="1"/>
</dbReference>
<dbReference type="RefSeq" id="WP_311428012.1">
    <property type="nucleotide sequence ID" value="NZ_JAVRIA010000006.1"/>
</dbReference>
<name>A0ABU2YM58_9FLAO</name>
<organism evidence="3 4">
    <name type="scientific">Microcosmobacter mediterraneus</name>
    <dbReference type="NCBI Taxonomy" id="3075607"/>
    <lineage>
        <taxon>Bacteria</taxon>
        <taxon>Pseudomonadati</taxon>
        <taxon>Bacteroidota</taxon>
        <taxon>Flavobacteriia</taxon>
        <taxon>Flavobacteriales</taxon>
        <taxon>Flavobacteriaceae</taxon>
        <taxon>Microcosmobacter</taxon>
    </lineage>
</organism>
<dbReference type="Pfam" id="PF13649">
    <property type="entry name" value="Methyltransf_25"/>
    <property type="match status" value="1"/>
</dbReference>
<dbReference type="InterPro" id="IPR029063">
    <property type="entry name" value="SAM-dependent_MTases_sf"/>
</dbReference>
<sequence>MNLKSLPYLILKNPLVYWTYQRIVGGDSARAAFIKEFVKPQPNAKVLDIGCGPGNILDFLPKLDYYGFDINADYIKAAEKNYYDRGTFICATVNEFIASEHKNFDLALSVGVLHHLDDDEAKQVFAIASKTLKPGGKLITFDGCYRPKQNKLARLFLKLDRGKFVRTQEQYLKLAEGYFESISSTLDEDSFNIPYTSLIMECVNS</sequence>
<reference evidence="3 4" key="1">
    <citation type="submission" date="2023-09" db="EMBL/GenBank/DDBJ databases">
        <authorList>
            <person name="Rey-Velasco X."/>
        </authorList>
    </citation>
    <scope>NUCLEOTIDE SEQUENCE [LARGE SCALE GENOMIC DNA]</scope>
    <source>
        <strain evidence="3 4">W332</strain>
    </source>
</reference>